<comment type="caution">
    <text evidence="3">The sequence shown here is derived from an EMBL/GenBank/DDBJ whole genome shotgun (WGS) entry which is preliminary data.</text>
</comment>
<keyword evidence="1" id="KW-0732">Signal</keyword>
<dbReference type="RefSeq" id="WP_250485872.1">
    <property type="nucleotide sequence ID" value="NZ_JAQQDB010000006.1"/>
</dbReference>
<dbReference type="SUPFAM" id="SSF51182">
    <property type="entry name" value="RmlC-like cupins"/>
    <property type="match status" value="1"/>
</dbReference>
<evidence type="ECO:0000256" key="1">
    <source>
        <dbReference type="SAM" id="SignalP"/>
    </source>
</evidence>
<evidence type="ECO:0000259" key="2">
    <source>
        <dbReference type="Pfam" id="PF07883"/>
    </source>
</evidence>
<gene>
    <name evidence="3" type="ORF">PQR08_08040</name>
</gene>
<feature type="domain" description="Cupin type-2" evidence="2">
    <location>
        <begin position="73"/>
        <end position="134"/>
    </location>
</feature>
<keyword evidence="4" id="KW-1185">Reference proteome</keyword>
<feature type="signal peptide" evidence="1">
    <location>
        <begin position="1"/>
        <end position="26"/>
    </location>
</feature>
<dbReference type="CDD" id="cd02235">
    <property type="entry name" value="cupin_BLL4011-like"/>
    <property type="match status" value="1"/>
</dbReference>
<evidence type="ECO:0000313" key="3">
    <source>
        <dbReference type="EMBL" id="MFM0517367.1"/>
    </source>
</evidence>
<dbReference type="InterPro" id="IPR013096">
    <property type="entry name" value="Cupin_2"/>
</dbReference>
<reference evidence="3 4" key="1">
    <citation type="journal article" date="2024" name="Chem. Sci.">
        <title>Discovery of megapolipeptins by genome mining of a Burkholderiales bacteria collection.</title>
        <authorList>
            <person name="Paulo B.S."/>
            <person name="Recchia M.J.J."/>
            <person name="Lee S."/>
            <person name="Fergusson C.H."/>
            <person name="Romanowski S.B."/>
            <person name="Hernandez A."/>
            <person name="Krull N."/>
            <person name="Liu D.Y."/>
            <person name="Cavanagh H."/>
            <person name="Bos A."/>
            <person name="Gray C.A."/>
            <person name="Murphy B.T."/>
            <person name="Linington R.G."/>
            <person name="Eustaquio A.S."/>
        </authorList>
    </citation>
    <scope>NUCLEOTIDE SEQUENCE [LARGE SCALE GENOMIC DNA]</scope>
    <source>
        <strain evidence="3 4">RL17-374-BIF-D</strain>
    </source>
</reference>
<dbReference type="Gene3D" id="2.60.120.10">
    <property type="entry name" value="Jelly Rolls"/>
    <property type="match status" value="1"/>
</dbReference>
<dbReference type="InterPro" id="IPR011051">
    <property type="entry name" value="RmlC_Cupin_sf"/>
</dbReference>
<sequence length="155" mass="16563">MIQFHGQFTALQRTLIAAALSISVLAETATAQTGDQKESIAKTTAGNWQSGLHRTDLVAHDLTGTNQQVIQVLVDFDAGVAAPKHSHPGVEVAYVIKGTIEYTVEGQKPRVLKAGESLYIPPGLPHVAKNIGKDVSSELATYIVEKGKPLVKPEK</sequence>
<accession>A0ABW9CHF2</accession>
<dbReference type="Proteomes" id="UP001629462">
    <property type="component" value="Unassembled WGS sequence"/>
</dbReference>
<name>A0ABW9CHF2_9BURK</name>
<dbReference type="Pfam" id="PF07883">
    <property type="entry name" value="Cupin_2"/>
    <property type="match status" value="1"/>
</dbReference>
<dbReference type="EMBL" id="JAQQDB010000006">
    <property type="protein sequence ID" value="MFM0517367.1"/>
    <property type="molecule type" value="Genomic_DNA"/>
</dbReference>
<dbReference type="PANTHER" id="PTHR38599">
    <property type="entry name" value="CUPIN DOMAIN PROTEIN (AFU_ORTHOLOGUE AFUA_3G13620)"/>
    <property type="match status" value="1"/>
</dbReference>
<dbReference type="PANTHER" id="PTHR38599:SF1">
    <property type="entry name" value="CUPIN DOMAIN PROTEIN (AFU_ORTHOLOGUE AFUA_3G13620)"/>
    <property type="match status" value="1"/>
</dbReference>
<evidence type="ECO:0000313" key="4">
    <source>
        <dbReference type="Proteomes" id="UP001629462"/>
    </source>
</evidence>
<feature type="chain" id="PRO_5046402806" evidence="1">
    <location>
        <begin position="27"/>
        <end position="155"/>
    </location>
</feature>
<dbReference type="InterPro" id="IPR014710">
    <property type="entry name" value="RmlC-like_jellyroll"/>
</dbReference>
<organism evidence="3 4">
    <name type="scientific">Caballeronia jiangsuensis</name>
    <dbReference type="NCBI Taxonomy" id="1458357"/>
    <lineage>
        <taxon>Bacteria</taxon>
        <taxon>Pseudomonadati</taxon>
        <taxon>Pseudomonadota</taxon>
        <taxon>Betaproteobacteria</taxon>
        <taxon>Burkholderiales</taxon>
        <taxon>Burkholderiaceae</taxon>
        <taxon>Caballeronia</taxon>
    </lineage>
</organism>
<protein>
    <submittedName>
        <fullName evidence="3">Cupin domain-containing protein</fullName>
    </submittedName>
</protein>
<proteinExistence type="predicted"/>